<name>A0AB34HHK4_ESCRO</name>
<feature type="region of interest" description="Disordered" evidence="1">
    <location>
        <begin position="63"/>
        <end position="116"/>
    </location>
</feature>
<dbReference type="GO" id="GO:0005794">
    <property type="term" value="C:Golgi apparatus"/>
    <property type="evidence" value="ECO:0007669"/>
    <property type="project" value="TreeGrafter"/>
</dbReference>
<comment type="caution">
    <text evidence="2">The sequence shown here is derived from an EMBL/GenBank/DDBJ whole genome shotgun (WGS) entry which is preliminary data.</text>
</comment>
<dbReference type="GO" id="GO:0004445">
    <property type="term" value="F:inositol-polyphosphate 5-phosphatase activity"/>
    <property type="evidence" value="ECO:0007669"/>
    <property type="project" value="InterPro"/>
</dbReference>
<dbReference type="AlphaFoldDB" id="A0AB34HHK4"/>
<dbReference type="GO" id="GO:0005634">
    <property type="term" value="C:nucleus"/>
    <property type="evidence" value="ECO:0007669"/>
    <property type="project" value="TreeGrafter"/>
</dbReference>
<dbReference type="PANTHER" id="PTHR46625">
    <property type="entry name" value="72 KDA INOSITOL POLYPHOSPHATE 5-PHOSPHATASE"/>
    <property type="match status" value="1"/>
</dbReference>
<dbReference type="GO" id="GO:0046856">
    <property type="term" value="P:phosphatidylinositol dephosphorylation"/>
    <property type="evidence" value="ECO:0007669"/>
    <property type="project" value="TreeGrafter"/>
</dbReference>
<dbReference type="GO" id="GO:0004439">
    <property type="term" value="F:phosphatidylinositol-4,5-bisphosphate 5-phosphatase activity"/>
    <property type="evidence" value="ECO:0007669"/>
    <property type="project" value="TreeGrafter"/>
</dbReference>
<protein>
    <submittedName>
        <fullName evidence="2">Uncharacterized protein</fullName>
    </submittedName>
</protein>
<reference evidence="2 3" key="1">
    <citation type="submission" date="2022-11" db="EMBL/GenBank/DDBJ databases">
        <title>Whole genome sequence of Eschrichtius robustus ER-17-0199.</title>
        <authorList>
            <person name="Bruniche-Olsen A."/>
            <person name="Black A.N."/>
            <person name="Fields C.J."/>
            <person name="Walden K."/>
            <person name="Dewoody J.A."/>
        </authorList>
    </citation>
    <scope>NUCLEOTIDE SEQUENCE [LARGE SCALE GENOMIC DNA]</scope>
    <source>
        <strain evidence="2">ER-17-0199</strain>
        <tissue evidence="2">Blubber</tissue>
    </source>
</reference>
<organism evidence="2 3">
    <name type="scientific">Eschrichtius robustus</name>
    <name type="common">California gray whale</name>
    <name type="synonym">Eschrichtius gibbosus</name>
    <dbReference type="NCBI Taxonomy" id="9764"/>
    <lineage>
        <taxon>Eukaryota</taxon>
        <taxon>Metazoa</taxon>
        <taxon>Chordata</taxon>
        <taxon>Craniata</taxon>
        <taxon>Vertebrata</taxon>
        <taxon>Euteleostomi</taxon>
        <taxon>Mammalia</taxon>
        <taxon>Eutheria</taxon>
        <taxon>Laurasiatheria</taxon>
        <taxon>Artiodactyla</taxon>
        <taxon>Whippomorpha</taxon>
        <taxon>Cetacea</taxon>
        <taxon>Mysticeti</taxon>
        <taxon>Eschrichtiidae</taxon>
        <taxon>Eschrichtius</taxon>
    </lineage>
</organism>
<feature type="compositionally biased region" description="Polar residues" evidence="1">
    <location>
        <begin position="107"/>
        <end position="116"/>
    </location>
</feature>
<proteinExistence type="predicted"/>
<dbReference type="EMBL" id="JAIQCJ010001308">
    <property type="protein sequence ID" value="KAJ8791206.1"/>
    <property type="molecule type" value="Genomic_DNA"/>
</dbReference>
<evidence type="ECO:0000313" key="2">
    <source>
        <dbReference type="EMBL" id="KAJ8791206.1"/>
    </source>
</evidence>
<dbReference type="InterPro" id="IPR042478">
    <property type="entry name" value="INPP5E"/>
</dbReference>
<keyword evidence="3" id="KW-1185">Reference proteome</keyword>
<sequence length="174" mass="18519">MDLLHRDGASAGSIHRLASLLPPRPLPAMDGNAASDALRTANKVKWDHADCKVRLQARRFRAHSSLGPGRPRAPWPVTTAPFTRTGPPSASWCPSAPRTSAAGASEPNPSTPTSSLLTRRLREPGVGPHCGAHAVTRKAALSVLGLAADRRLSRLLPRRPGLGRLFEAHIGPRP</sequence>
<dbReference type="GO" id="GO:0005930">
    <property type="term" value="C:axoneme"/>
    <property type="evidence" value="ECO:0007669"/>
    <property type="project" value="TreeGrafter"/>
</dbReference>
<dbReference type="PANTHER" id="PTHR46625:SF1">
    <property type="entry name" value="PHOSPHATIDYLINOSITOL POLYPHOSPHATE 5-PHOSPHATASE TYPE IV"/>
    <property type="match status" value="1"/>
</dbReference>
<accession>A0AB34HHK4</accession>
<evidence type="ECO:0000313" key="3">
    <source>
        <dbReference type="Proteomes" id="UP001159641"/>
    </source>
</evidence>
<gene>
    <name evidence="2" type="ORF">J1605_020769</name>
</gene>
<evidence type="ECO:0000256" key="1">
    <source>
        <dbReference type="SAM" id="MobiDB-lite"/>
    </source>
</evidence>
<dbReference type="Proteomes" id="UP001159641">
    <property type="component" value="Unassembled WGS sequence"/>
</dbReference>